<dbReference type="EMBL" id="LT629765">
    <property type="protein sequence ID" value="SDS70704.1"/>
    <property type="molecule type" value="Genomic_DNA"/>
</dbReference>
<dbReference type="RefSeq" id="WP_155860791.1">
    <property type="nucleotide sequence ID" value="NZ_LT629765.1"/>
</dbReference>
<dbReference type="AlphaFoldDB" id="A0A1H1UDW8"/>
<reference evidence="1 2" key="1">
    <citation type="submission" date="2016-10" db="EMBL/GenBank/DDBJ databases">
        <authorList>
            <person name="de Groot N.N."/>
        </authorList>
    </citation>
    <scope>NUCLEOTIDE SEQUENCE [LARGE SCALE GENOMIC DNA]</scope>
    <source>
        <strain evidence="1 2">DSM 45434</strain>
    </source>
</reference>
<keyword evidence="2" id="KW-1185">Reference proteome</keyword>
<dbReference type="Pfam" id="PF17914">
    <property type="entry name" value="HopA1"/>
    <property type="match status" value="1"/>
</dbReference>
<dbReference type="STRING" id="1203190.GCA_000312345_00719"/>
<accession>A0A1H1UDW8</accession>
<name>A0A1H1UDW8_9CORY</name>
<protein>
    <submittedName>
        <fullName evidence="1">Uncharacterized protein</fullName>
    </submittedName>
</protein>
<evidence type="ECO:0000313" key="1">
    <source>
        <dbReference type="EMBL" id="SDS70704.1"/>
    </source>
</evidence>
<sequence>MGFQREIGEILEHFKLLDPRTIELPPVYGDLGTVSVDIQAPDAHSLLSELIYNKFHARTREVVADTTKVDIVRFLRSHSMFQKAQSGAGYEKPFPRLSFDRSPGFAHVFGRQGWSDQITGVGRVYITAPGAVARTNLFIKVLESFESFAYPLQAKMSWNPSALRSDDIVLYFDASHGFSEGCDLASFVLNEVVDPHFRGAKSVFTKTLTSCASIATEVRTPRNEGMSFGIERSAICADLVLAILRGKGDEIQSIAEGWGIDLSALFPGVN</sequence>
<dbReference type="Proteomes" id="UP000182237">
    <property type="component" value="Chromosome I"/>
</dbReference>
<evidence type="ECO:0000313" key="2">
    <source>
        <dbReference type="Proteomes" id="UP000182237"/>
    </source>
</evidence>
<proteinExistence type="predicted"/>
<dbReference type="InterPro" id="IPR040871">
    <property type="entry name" value="HopA1"/>
</dbReference>
<gene>
    <name evidence="1" type="ORF">SAMN04488539_2219</name>
</gene>
<organism evidence="1 2">
    <name type="scientific">Corynebacterium timonense</name>
    <dbReference type="NCBI Taxonomy" id="441500"/>
    <lineage>
        <taxon>Bacteria</taxon>
        <taxon>Bacillati</taxon>
        <taxon>Actinomycetota</taxon>
        <taxon>Actinomycetes</taxon>
        <taxon>Mycobacteriales</taxon>
        <taxon>Corynebacteriaceae</taxon>
        <taxon>Corynebacterium</taxon>
    </lineage>
</organism>